<comment type="similarity">
    <text evidence="2 8">Belongs to the PhoU family.</text>
</comment>
<feature type="domain" description="PhoU" evidence="9">
    <location>
        <begin position="129"/>
        <end position="212"/>
    </location>
</feature>
<evidence type="ECO:0000256" key="3">
    <source>
        <dbReference type="ARBA" id="ARBA00011738"/>
    </source>
</evidence>
<reference evidence="10 11" key="1">
    <citation type="submission" date="2016-12" db="EMBL/GenBank/DDBJ databases">
        <title>Thioflexothrix psekupsii D3 genome sequencing and assembly.</title>
        <authorList>
            <person name="Fomenkov A."/>
            <person name="Vincze T."/>
            <person name="Grabovich M."/>
            <person name="Anton B.P."/>
            <person name="Dubinina G."/>
            <person name="Orlova M."/>
            <person name="Belousova E."/>
            <person name="Roberts R.J."/>
        </authorList>
    </citation>
    <scope>NUCLEOTIDE SEQUENCE [LARGE SCALE GENOMIC DNA]</scope>
    <source>
        <strain evidence="10">D3</strain>
    </source>
</reference>
<dbReference type="Pfam" id="PF01895">
    <property type="entry name" value="PhoU"/>
    <property type="match status" value="2"/>
</dbReference>
<proteinExistence type="inferred from homology"/>
<organism evidence="10 11">
    <name type="scientific">Thioflexithrix psekupsensis</name>
    <dbReference type="NCBI Taxonomy" id="1570016"/>
    <lineage>
        <taxon>Bacteria</taxon>
        <taxon>Pseudomonadati</taxon>
        <taxon>Pseudomonadota</taxon>
        <taxon>Gammaproteobacteria</taxon>
        <taxon>Thiotrichales</taxon>
        <taxon>Thioflexithrix</taxon>
    </lineage>
</organism>
<dbReference type="PIRSF" id="PIRSF003107">
    <property type="entry name" value="PhoU"/>
    <property type="match status" value="1"/>
</dbReference>
<dbReference type="GO" id="GO:0045936">
    <property type="term" value="P:negative regulation of phosphate metabolic process"/>
    <property type="evidence" value="ECO:0007669"/>
    <property type="project" value="InterPro"/>
</dbReference>
<evidence type="ECO:0000256" key="8">
    <source>
        <dbReference type="PIRNR" id="PIRNR003107"/>
    </source>
</evidence>
<dbReference type="AlphaFoldDB" id="A0A251XAV4"/>
<dbReference type="EMBL" id="MSLT01000006">
    <property type="protein sequence ID" value="OUD15433.1"/>
    <property type="molecule type" value="Genomic_DNA"/>
</dbReference>
<dbReference type="PANTHER" id="PTHR42930">
    <property type="entry name" value="PHOSPHATE-SPECIFIC TRANSPORT SYSTEM ACCESSORY PROTEIN PHOU"/>
    <property type="match status" value="1"/>
</dbReference>
<keyword evidence="6 8" id="KW-0592">Phosphate transport</keyword>
<evidence type="ECO:0000256" key="2">
    <source>
        <dbReference type="ARBA" id="ARBA00008107"/>
    </source>
</evidence>
<evidence type="ECO:0000313" key="11">
    <source>
        <dbReference type="Proteomes" id="UP000194798"/>
    </source>
</evidence>
<protein>
    <recommendedName>
        <fullName evidence="8">Phosphate-specific transport system accessory protein PhoU</fullName>
    </recommendedName>
</protein>
<evidence type="ECO:0000256" key="1">
    <source>
        <dbReference type="ARBA" id="ARBA00004496"/>
    </source>
</evidence>
<gene>
    <name evidence="10" type="ORF">TPSD3_02585</name>
</gene>
<feature type="domain" description="PhoU" evidence="9">
    <location>
        <begin position="26"/>
        <end position="111"/>
    </location>
</feature>
<dbReference type="GO" id="GO:0005737">
    <property type="term" value="C:cytoplasm"/>
    <property type="evidence" value="ECO:0007669"/>
    <property type="project" value="UniProtKB-SubCell"/>
</dbReference>
<dbReference type="NCBIfam" id="TIGR02135">
    <property type="entry name" value="phoU_full"/>
    <property type="match status" value="1"/>
</dbReference>
<sequence length="239" mass="27374">MAEEVLTQHISHQFDTELRTLRSQMLSMGGLVEEQLANALQALKTNDEMLAKQVYNNDYKVNALEVTIDEECTRILARRQPTAGDLRLVLAVIKTITDLERIGDEAERIARMSLQVQGGIQARYYLSVHHLGELARQILHDALDSIARLDTEAALAVIRETHRIDGESESVNRQVLTYMMEDPRMIPLGLTLMWSARALERVIAHSRNVCEYLIYFLKGKDIRHISLQKVEEEARQPHY</sequence>
<evidence type="ECO:0000256" key="6">
    <source>
        <dbReference type="ARBA" id="ARBA00022592"/>
    </source>
</evidence>
<dbReference type="InterPro" id="IPR026022">
    <property type="entry name" value="PhoU_dom"/>
</dbReference>
<name>A0A251XAV4_9GAMM</name>
<evidence type="ECO:0000256" key="7">
    <source>
        <dbReference type="ARBA" id="ARBA00056181"/>
    </source>
</evidence>
<comment type="function">
    <text evidence="7 8">Plays a role in the regulation of phosphate uptake.</text>
</comment>
<dbReference type="InterPro" id="IPR028366">
    <property type="entry name" value="PhoU"/>
</dbReference>
<dbReference type="SUPFAM" id="SSF109755">
    <property type="entry name" value="PhoU-like"/>
    <property type="match status" value="1"/>
</dbReference>
<dbReference type="InterPro" id="IPR038078">
    <property type="entry name" value="PhoU-like_sf"/>
</dbReference>
<dbReference type="FunFam" id="1.20.58.220:FF:000004">
    <property type="entry name" value="Phosphate-specific transport system accessory protein PhoU"/>
    <property type="match status" value="1"/>
</dbReference>
<dbReference type="GO" id="GO:0030643">
    <property type="term" value="P:intracellular phosphate ion homeostasis"/>
    <property type="evidence" value="ECO:0007669"/>
    <property type="project" value="InterPro"/>
</dbReference>
<evidence type="ECO:0000256" key="5">
    <source>
        <dbReference type="ARBA" id="ARBA00022490"/>
    </source>
</evidence>
<dbReference type="Proteomes" id="UP000194798">
    <property type="component" value="Unassembled WGS sequence"/>
</dbReference>
<dbReference type="RefSeq" id="WP_086487028.1">
    <property type="nucleotide sequence ID" value="NZ_MSLT01000006.1"/>
</dbReference>
<dbReference type="Gene3D" id="1.20.58.220">
    <property type="entry name" value="Phosphate transport system protein phou homolog 2, domain 2"/>
    <property type="match status" value="2"/>
</dbReference>
<comment type="caution">
    <text evidence="10">The sequence shown here is derived from an EMBL/GenBank/DDBJ whole genome shotgun (WGS) entry which is preliminary data.</text>
</comment>
<comment type="subunit">
    <text evidence="3 8">Homodimer.</text>
</comment>
<dbReference type="GO" id="GO:0006817">
    <property type="term" value="P:phosphate ion transport"/>
    <property type="evidence" value="ECO:0007669"/>
    <property type="project" value="UniProtKB-KW"/>
</dbReference>
<keyword evidence="11" id="KW-1185">Reference proteome</keyword>
<dbReference type="OrthoDB" id="9814256at2"/>
<evidence type="ECO:0000259" key="9">
    <source>
        <dbReference type="Pfam" id="PF01895"/>
    </source>
</evidence>
<dbReference type="PANTHER" id="PTHR42930:SF3">
    <property type="entry name" value="PHOSPHATE-SPECIFIC TRANSPORT SYSTEM ACCESSORY PROTEIN PHOU"/>
    <property type="match status" value="1"/>
</dbReference>
<evidence type="ECO:0000256" key="4">
    <source>
        <dbReference type="ARBA" id="ARBA00022448"/>
    </source>
</evidence>
<keyword evidence="4 8" id="KW-0813">Transport</keyword>
<keyword evidence="5 8" id="KW-0963">Cytoplasm</keyword>
<evidence type="ECO:0000313" key="10">
    <source>
        <dbReference type="EMBL" id="OUD15433.1"/>
    </source>
</evidence>
<accession>A0A251XAV4</accession>
<comment type="subcellular location">
    <subcellularLocation>
        <location evidence="1 8">Cytoplasm</location>
    </subcellularLocation>
</comment>